<dbReference type="InterPro" id="IPR037844">
    <property type="entry name" value="PH_ASAP"/>
</dbReference>
<evidence type="ECO:0000256" key="11">
    <source>
        <dbReference type="ARBA" id="ARBA00023034"/>
    </source>
</evidence>
<dbReference type="FunFam" id="1.25.40.20:FF:000006">
    <property type="entry name" value="Arf-GAP with SH3 domain, ANK repeat and PH domain-containing protein 2"/>
    <property type="match status" value="1"/>
</dbReference>
<dbReference type="PROSITE" id="PS50088">
    <property type="entry name" value="ANK_REPEAT"/>
    <property type="match status" value="1"/>
</dbReference>
<keyword evidence="10" id="KW-0862">Zinc</keyword>
<dbReference type="SMART" id="SM00105">
    <property type="entry name" value="ArfGap"/>
    <property type="match status" value="1"/>
</dbReference>
<keyword evidence="13" id="KW-0472">Membrane</keyword>
<dbReference type="GO" id="GO:0005794">
    <property type="term" value="C:Golgi apparatus"/>
    <property type="evidence" value="ECO:0007669"/>
    <property type="project" value="UniProtKB-SubCell"/>
</dbReference>
<keyword evidence="6" id="KW-0963">Cytoplasm</keyword>
<dbReference type="SUPFAM" id="SSF50729">
    <property type="entry name" value="PH domain-like"/>
    <property type="match status" value="1"/>
</dbReference>
<dbReference type="InterPro" id="IPR038508">
    <property type="entry name" value="ArfGAP_dom_sf"/>
</dbReference>
<dbReference type="PROSITE" id="PS50003">
    <property type="entry name" value="PH_DOMAIN"/>
    <property type="match status" value="1"/>
</dbReference>
<dbReference type="GO" id="GO:0060271">
    <property type="term" value="P:cilium assembly"/>
    <property type="evidence" value="ECO:0007669"/>
    <property type="project" value="TreeGrafter"/>
</dbReference>
<dbReference type="CDD" id="cd11965">
    <property type="entry name" value="SH3_ASAP1"/>
    <property type="match status" value="1"/>
</dbReference>
<feature type="domain" description="Arf-GAP" evidence="20">
    <location>
        <begin position="427"/>
        <end position="548"/>
    </location>
</feature>
<accession>A0A8C0EZ36</accession>
<dbReference type="PROSITE" id="PS50002">
    <property type="entry name" value="SH3"/>
    <property type="match status" value="1"/>
</dbReference>
<dbReference type="GO" id="GO:0016020">
    <property type="term" value="C:membrane"/>
    <property type="evidence" value="ECO:0007669"/>
    <property type="project" value="UniProtKB-SubCell"/>
</dbReference>
<feature type="compositionally biased region" description="Basic and acidic residues" evidence="17">
    <location>
        <begin position="914"/>
        <end position="924"/>
    </location>
</feature>
<dbReference type="CDD" id="cd07641">
    <property type="entry name" value="BAR_ASAP1"/>
    <property type="match status" value="1"/>
</dbReference>
<dbReference type="InterPro" id="IPR027267">
    <property type="entry name" value="AH/BAR_dom_sf"/>
</dbReference>
<evidence type="ECO:0000256" key="6">
    <source>
        <dbReference type="ARBA" id="ARBA00022490"/>
    </source>
</evidence>
<dbReference type="InterPro" id="IPR038016">
    <property type="entry name" value="ASAP1_SH3"/>
</dbReference>
<reference evidence="21" key="2">
    <citation type="submission" date="2025-09" db="UniProtKB">
        <authorList>
            <consortium name="Ensembl"/>
        </authorList>
    </citation>
    <scope>IDENTIFICATION</scope>
</reference>
<evidence type="ECO:0000256" key="13">
    <source>
        <dbReference type="ARBA" id="ARBA00023136"/>
    </source>
</evidence>
<dbReference type="Pfam" id="PF16746">
    <property type="entry name" value="BAR_3"/>
    <property type="match status" value="1"/>
</dbReference>
<dbReference type="SUPFAM" id="SSF50044">
    <property type="entry name" value="SH3-domain"/>
    <property type="match status" value="1"/>
</dbReference>
<feature type="compositionally biased region" description="Low complexity" evidence="17">
    <location>
        <begin position="764"/>
        <end position="776"/>
    </location>
</feature>
<dbReference type="InterPro" id="IPR043593">
    <property type="entry name" value="ASAP"/>
</dbReference>
<dbReference type="Pfam" id="PF01412">
    <property type="entry name" value="ArfGap"/>
    <property type="match status" value="1"/>
</dbReference>
<evidence type="ECO:0000256" key="8">
    <source>
        <dbReference type="ARBA" id="ARBA00022723"/>
    </source>
</evidence>
<dbReference type="InterPro" id="IPR036028">
    <property type="entry name" value="SH3-like_dom_sf"/>
</dbReference>
<keyword evidence="5" id="KW-0343">GTPase activation</keyword>
<dbReference type="InterPro" id="IPR037928">
    <property type="entry name" value="ASAP1_BAR"/>
</dbReference>
<evidence type="ECO:0000256" key="7">
    <source>
        <dbReference type="ARBA" id="ARBA00022553"/>
    </source>
</evidence>
<dbReference type="Ensembl" id="ENSBOBT00000011912.1">
    <property type="protein sequence ID" value="ENSBOBP00000011630.1"/>
    <property type="gene ID" value="ENSBOBG00000006092.1"/>
</dbReference>
<dbReference type="InterPro" id="IPR037278">
    <property type="entry name" value="ARFGAP/RecO"/>
</dbReference>
<dbReference type="FunFam" id="1.20.1270.60:FF:000004">
    <property type="entry name" value="Arf-GAP with SH3 domain, ANK repeat and PH domain-containing protein 1"/>
    <property type="match status" value="1"/>
</dbReference>
<dbReference type="SMART" id="SM00248">
    <property type="entry name" value="ANK"/>
    <property type="match status" value="2"/>
</dbReference>
<feature type="region of interest" description="Disordered" evidence="17">
    <location>
        <begin position="836"/>
        <end position="989"/>
    </location>
</feature>
<keyword evidence="9" id="KW-0677">Repeat</keyword>
<dbReference type="Gene3D" id="1.25.40.950">
    <property type="match status" value="1"/>
</dbReference>
<keyword evidence="12 14" id="KW-0040">ANK repeat</keyword>
<dbReference type="InterPro" id="IPR036770">
    <property type="entry name" value="Ankyrin_rpt-contain_sf"/>
</dbReference>
<dbReference type="PANTHER" id="PTHR45854">
    <property type="entry name" value="ASAP FAMILY MEMBER"/>
    <property type="match status" value="1"/>
</dbReference>
<dbReference type="SUPFAM" id="SSF48403">
    <property type="entry name" value="Ankyrin repeat"/>
    <property type="match status" value="1"/>
</dbReference>
<feature type="repeat" description="ANK" evidence="14">
    <location>
        <begin position="588"/>
        <end position="623"/>
    </location>
</feature>
<dbReference type="SUPFAM" id="SSF103657">
    <property type="entry name" value="BAR/IMD domain-like"/>
    <property type="match status" value="1"/>
</dbReference>
<evidence type="ECO:0000256" key="12">
    <source>
        <dbReference type="ARBA" id="ARBA00023043"/>
    </source>
</evidence>
<reference evidence="21" key="1">
    <citation type="submission" date="2025-08" db="UniProtKB">
        <authorList>
            <consortium name="Ensembl"/>
        </authorList>
    </citation>
    <scope>IDENTIFICATION</scope>
</reference>
<dbReference type="GO" id="GO:0002102">
    <property type="term" value="C:podosome"/>
    <property type="evidence" value="ECO:0007669"/>
    <property type="project" value="TreeGrafter"/>
</dbReference>
<dbReference type="GO" id="GO:0008270">
    <property type="term" value="F:zinc ion binding"/>
    <property type="evidence" value="ECO:0007669"/>
    <property type="project" value="UniProtKB-KW"/>
</dbReference>
<keyword evidence="8" id="KW-0479">Metal-binding</keyword>
<dbReference type="Pfam" id="PF12796">
    <property type="entry name" value="Ank_2"/>
    <property type="match status" value="1"/>
</dbReference>
<feature type="compositionally biased region" description="Basic and acidic residues" evidence="17">
    <location>
        <begin position="836"/>
        <end position="847"/>
    </location>
</feature>
<keyword evidence="22" id="KW-1185">Reference proteome</keyword>
<evidence type="ECO:0000313" key="22">
    <source>
        <dbReference type="Proteomes" id="UP000694567"/>
    </source>
</evidence>
<dbReference type="Gene3D" id="2.30.29.30">
    <property type="entry name" value="Pleckstrin-homology domain (PH domain)/Phosphotyrosine-binding domain (PTB)"/>
    <property type="match status" value="1"/>
</dbReference>
<dbReference type="SMART" id="SM00326">
    <property type="entry name" value="SH3"/>
    <property type="match status" value="1"/>
</dbReference>
<dbReference type="GO" id="GO:0005096">
    <property type="term" value="F:GTPase activator activity"/>
    <property type="evidence" value="ECO:0007669"/>
    <property type="project" value="UniProtKB-KW"/>
</dbReference>
<feature type="compositionally biased region" description="Pro residues" evidence="17">
    <location>
        <begin position="860"/>
        <end position="871"/>
    </location>
</feature>
<dbReference type="PANTHER" id="PTHR45854:SF2">
    <property type="entry name" value="ARF-GAP WITH SH3 DOMAIN, ANK REPEAT AND PH DOMAIN-CONTAINING PROTEIN 1"/>
    <property type="match status" value="1"/>
</dbReference>
<feature type="domain" description="PH" evidence="19">
    <location>
        <begin position="312"/>
        <end position="404"/>
    </location>
</feature>
<dbReference type="InterPro" id="IPR001164">
    <property type="entry name" value="ArfGAP_dom"/>
</dbReference>
<dbReference type="Pfam" id="PF00169">
    <property type="entry name" value="PH"/>
    <property type="match status" value="1"/>
</dbReference>
<dbReference type="InterPro" id="IPR004148">
    <property type="entry name" value="BAR_dom"/>
</dbReference>
<dbReference type="FunFam" id="1.10.220.150:FF:000002">
    <property type="entry name" value="arf-GAP with SH3 domain, ANK repeat and PH domain-containing protein 1"/>
    <property type="match status" value="1"/>
</dbReference>
<dbReference type="AlphaFoldDB" id="A0A8C0EZ36"/>
<dbReference type="SUPFAM" id="SSF57863">
    <property type="entry name" value="ArfGap/RecO-like zinc finger"/>
    <property type="match status" value="1"/>
</dbReference>
<organism evidence="21 22">
    <name type="scientific">Bubo bubo</name>
    <name type="common">Eurasian eagle-owl</name>
    <name type="synonym">Strix bubo</name>
    <dbReference type="NCBI Taxonomy" id="30461"/>
    <lineage>
        <taxon>Eukaryota</taxon>
        <taxon>Metazoa</taxon>
        <taxon>Chordata</taxon>
        <taxon>Craniata</taxon>
        <taxon>Vertebrata</taxon>
        <taxon>Euteleostomi</taxon>
        <taxon>Archelosauria</taxon>
        <taxon>Archosauria</taxon>
        <taxon>Dinosauria</taxon>
        <taxon>Saurischia</taxon>
        <taxon>Theropoda</taxon>
        <taxon>Coelurosauria</taxon>
        <taxon>Aves</taxon>
        <taxon>Neognathae</taxon>
        <taxon>Neoaves</taxon>
        <taxon>Telluraves</taxon>
        <taxon>Strigiformes</taxon>
        <taxon>Strigidae</taxon>
        <taxon>Bubo</taxon>
    </lineage>
</organism>
<dbReference type="Gene3D" id="1.25.40.20">
    <property type="entry name" value="Ankyrin repeat-containing domain"/>
    <property type="match status" value="1"/>
</dbReference>
<evidence type="ECO:0000259" key="19">
    <source>
        <dbReference type="PROSITE" id="PS50003"/>
    </source>
</evidence>
<protein>
    <submittedName>
        <fullName evidence="21">ArfGAP with SH3 domain, ankyrin repeat and PH domain 1</fullName>
    </submittedName>
</protein>
<name>A0A8C0EZ36_BUBBB</name>
<keyword evidence="11" id="KW-0333">Golgi apparatus</keyword>
<feature type="domain" description="SH3" evidence="18">
    <location>
        <begin position="995"/>
        <end position="1057"/>
    </location>
</feature>
<feature type="region of interest" description="Disordered" evidence="17">
    <location>
        <begin position="764"/>
        <end position="786"/>
    </location>
</feature>
<evidence type="ECO:0000256" key="9">
    <source>
        <dbReference type="ARBA" id="ARBA00022737"/>
    </source>
</evidence>
<evidence type="ECO:0000256" key="5">
    <source>
        <dbReference type="ARBA" id="ARBA00022468"/>
    </source>
</evidence>
<sequence length="1057" mass="118356">PLLRTCVIMPDQITVSEFIAETTEDYNSPTTSSFTTRLQNCRNTVTLLEEALDQDRTALQKVKKSVKAIYNSGQDHVQNEENYAQVLDKFGSNFLSRDNPDLGTAFVKFSTLTKELSTLLKNLLQGLSHNVIFTLDSLLKGDLKGVKGDLKKPFDKAWKDYETKFTKIEKEKREHAKQHGMIRTEITGAEIAEEMEKERRLFQLQMCEYLIKVNEIKTKKGVDLLQNLIKYYHAQCNFFQDGLKTADKLKQYIEKLAADLYNIKQTQDEEKKQLTALRDLIKSSLQLDQKEDSQSRQGGYSMHQLQGNKEYGSEKKGYLLKKSDGLRKVWQRRKCTVKNGILTISHATSNRQPAKLNLLTCQVKPNAEDKKSFDLISHNRTYHFQAEDEQEYVAWISVLTNSKEEALNMAFRGEQSTGENSLEDLTKAIIDDIQRLPGNEVCCDCGSPDPTWLSTNLGILTCIECSGIHREMGVHISRIQSLELDKLGTSELLLAKNVGNTSFNDIMEGNLPSPSPKPSPSSDMTARKEFITAKYVDHKFSRKTCTSAAAKLNELLEAVKSRDLLALIQVYAEGVELMEPLLEPGQEPGETALHLAVRTADQTSLHLVDFLVQNCGNLDKQTALGNTVLHYCSMYNKPECLKLLLRGKPTIDVVNQAGETALDTAKRVKAVQCEELLSQAKSGKLNPHVHVEYEWNLRQEEIDESDDDLDDKPSPIKKERSPRPQSFCHSSSISPQDKMTHPAFSTPRDKQRLSYGAFTNQIFASTSTDSPTSPTADAPPLPPRNAGKGKSVFKLCLQAVIFPQFTGTAKTALGPRVLPKLPQKVALRKIETSHHLSIDKSHQHTDIFQKPSLSIDIPQKPQPGDLPPKPLPLELTQKPQVGDVPPKPGELPPKPQLGDLPPKPQLGDLPPKPQMKDLPPKPHLGDLLAKTQGGEASPKPQPSEANQKSHSLDLSPNVQSRDTVQRQASEESNDITHTLPETPVPLPRKINMGKNKVRRVKTIYDCQADNDDELTFVEGEVIIVTGEEDQEWWIGHIEGQPERKGVFPVSFVHILSD</sequence>
<dbReference type="CDD" id="cd08848">
    <property type="entry name" value="ArfGap_ASAP1"/>
    <property type="match status" value="1"/>
</dbReference>
<evidence type="ECO:0000256" key="16">
    <source>
        <dbReference type="PROSITE-ProRule" id="PRU00288"/>
    </source>
</evidence>
<evidence type="ECO:0000259" key="20">
    <source>
        <dbReference type="PROSITE" id="PS50115"/>
    </source>
</evidence>
<dbReference type="GO" id="GO:1903527">
    <property type="term" value="P:positive regulation of membrane tubulation"/>
    <property type="evidence" value="ECO:0007669"/>
    <property type="project" value="TreeGrafter"/>
</dbReference>
<dbReference type="Proteomes" id="UP000694567">
    <property type="component" value="Unplaced"/>
</dbReference>
<dbReference type="PROSITE" id="PS50115">
    <property type="entry name" value="ARFGAP"/>
    <property type="match status" value="1"/>
</dbReference>
<keyword evidence="4 15" id="KW-0728">SH3 domain</keyword>
<dbReference type="FunFam" id="2.30.29.30:FF:000012">
    <property type="entry name" value="Arf-GAP with SH3 domain, ANK repeat and PH domain-containing protein 2"/>
    <property type="match status" value="1"/>
</dbReference>
<dbReference type="Pfam" id="PF14604">
    <property type="entry name" value="SH3_9"/>
    <property type="match status" value="1"/>
</dbReference>
<evidence type="ECO:0000256" key="10">
    <source>
        <dbReference type="ARBA" id="ARBA00022833"/>
    </source>
</evidence>
<evidence type="ECO:0000259" key="18">
    <source>
        <dbReference type="PROSITE" id="PS50002"/>
    </source>
</evidence>
<evidence type="ECO:0000256" key="1">
    <source>
        <dbReference type="ARBA" id="ARBA00004370"/>
    </source>
</evidence>
<dbReference type="FunFam" id="1.25.40.950:FF:000001">
    <property type="entry name" value="Arf-GAP with SH3 domain, ANK repeat and PH domain-containing protein 1"/>
    <property type="match status" value="1"/>
</dbReference>
<evidence type="ECO:0000256" key="2">
    <source>
        <dbReference type="ARBA" id="ARBA00004496"/>
    </source>
</evidence>
<feature type="compositionally biased region" description="Basic and acidic residues" evidence="17">
    <location>
        <begin position="711"/>
        <end position="722"/>
    </location>
</feature>
<dbReference type="PRINTS" id="PR00405">
    <property type="entry name" value="REVINTRACTNG"/>
</dbReference>
<dbReference type="InterPro" id="IPR001452">
    <property type="entry name" value="SH3_domain"/>
</dbReference>
<dbReference type="Gene3D" id="1.10.220.150">
    <property type="entry name" value="Arf GTPase activating protein"/>
    <property type="match status" value="1"/>
</dbReference>
<feature type="compositionally biased region" description="Polar residues" evidence="17">
    <location>
        <begin position="943"/>
        <end position="967"/>
    </location>
</feature>
<feature type="compositionally biased region" description="Pro residues" evidence="17">
    <location>
        <begin position="885"/>
        <end position="895"/>
    </location>
</feature>
<dbReference type="Gene3D" id="1.20.1270.60">
    <property type="entry name" value="Arfaptin homology (AH) domain/BAR domain"/>
    <property type="match status" value="1"/>
</dbReference>
<dbReference type="InterPro" id="IPR011993">
    <property type="entry name" value="PH-like_dom_sf"/>
</dbReference>
<dbReference type="Gene3D" id="2.30.30.40">
    <property type="entry name" value="SH3 Domains"/>
    <property type="match status" value="1"/>
</dbReference>
<dbReference type="FunFam" id="2.30.30.40:FF:000012">
    <property type="entry name" value="Arf-GAP with SH3 domain, ANK repeat and PH domain-containing protein 2"/>
    <property type="match status" value="1"/>
</dbReference>
<dbReference type="SMART" id="SM00233">
    <property type="entry name" value="PH"/>
    <property type="match status" value="1"/>
</dbReference>
<keyword evidence="16" id="KW-0863">Zinc-finger</keyword>
<comment type="subcellular location">
    <subcellularLocation>
        <location evidence="2">Cytoplasm</location>
    </subcellularLocation>
    <subcellularLocation>
        <location evidence="3">Golgi apparatus</location>
    </subcellularLocation>
    <subcellularLocation>
        <location evidence="1">Membrane</location>
    </subcellularLocation>
</comment>
<feature type="region of interest" description="Disordered" evidence="17">
    <location>
        <begin position="505"/>
        <end position="524"/>
    </location>
</feature>
<evidence type="ECO:0000313" key="21">
    <source>
        <dbReference type="Ensembl" id="ENSBOBP00000011630.1"/>
    </source>
</evidence>
<feature type="compositionally biased region" description="Polar residues" evidence="17">
    <location>
        <begin position="723"/>
        <end position="737"/>
    </location>
</feature>
<feature type="region of interest" description="Disordered" evidence="17">
    <location>
        <begin position="702"/>
        <end position="751"/>
    </location>
</feature>
<dbReference type="InterPro" id="IPR002110">
    <property type="entry name" value="Ankyrin_rpt"/>
</dbReference>
<proteinExistence type="predicted"/>
<evidence type="ECO:0000256" key="3">
    <source>
        <dbReference type="ARBA" id="ARBA00004555"/>
    </source>
</evidence>
<dbReference type="InterPro" id="IPR001849">
    <property type="entry name" value="PH_domain"/>
</dbReference>
<evidence type="ECO:0000256" key="4">
    <source>
        <dbReference type="ARBA" id="ARBA00022443"/>
    </source>
</evidence>
<evidence type="ECO:0000256" key="15">
    <source>
        <dbReference type="PROSITE-ProRule" id="PRU00192"/>
    </source>
</evidence>
<dbReference type="CDD" id="cd13251">
    <property type="entry name" value="PH_ASAP"/>
    <property type="match status" value="1"/>
</dbReference>
<evidence type="ECO:0000256" key="14">
    <source>
        <dbReference type="PROSITE-ProRule" id="PRU00023"/>
    </source>
</evidence>
<evidence type="ECO:0000256" key="17">
    <source>
        <dbReference type="SAM" id="MobiDB-lite"/>
    </source>
</evidence>
<keyword evidence="7" id="KW-0597">Phosphoprotein</keyword>